<dbReference type="Proteomes" id="UP000004621">
    <property type="component" value="Unassembled WGS sequence"/>
</dbReference>
<dbReference type="EMBL" id="ACEO02000004">
    <property type="protein sequence ID" value="EFC52397.1"/>
    <property type="molecule type" value="Genomic_DNA"/>
</dbReference>
<proteinExistence type="predicted"/>
<accession>A0A9W5IRB3</accession>
<protein>
    <submittedName>
        <fullName evidence="1">Uncharacterized protein</fullName>
    </submittedName>
</protein>
<gene>
    <name evidence="1" type="ORF">NEISUBOT_04143</name>
</gene>
<dbReference type="AlphaFoldDB" id="A0A9W5IRB3"/>
<evidence type="ECO:0000313" key="2">
    <source>
        <dbReference type="Proteomes" id="UP000004621"/>
    </source>
</evidence>
<name>A0A9W5IRB3_NEISU</name>
<evidence type="ECO:0000313" key="1">
    <source>
        <dbReference type="EMBL" id="EFC52397.1"/>
    </source>
</evidence>
<organism evidence="1 2">
    <name type="scientific">Neisseria subflava NJ9703</name>
    <dbReference type="NCBI Taxonomy" id="546268"/>
    <lineage>
        <taxon>Bacteria</taxon>
        <taxon>Pseudomonadati</taxon>
        <taxon>Pseudomonadota</taxon>
        <taxon>Betaproteobacteria</taxon>
        <taxon>Neisseriales</taxon>
        <taxon>Neisseriaceae</taxon>
        <taxon>Neisseria</taxon>
    </lineage>
</organism>
<sequence>MIILRIRQKKHSSKPFLHANIDKKGRDLCKSLKLTVLAEKIQTRSKGIFRELLNSMHKIRQIIAVRGKDIWVAHQNYYKMTCVYW</sequence>
<reference evidence="1 2" key="1">
    <citation type="submission" date="2010-01" db="EMBL/GenBank/DDBJ databases">
        <authorList>
            <person name="Weinstock G."/>
            <person name="Sodergren E."/>
            <person name="Clifton S."/>
            <person name="Fulton L."/>
            <person name="Fulton B."/>
            <person name="Courtney L."/>
            <person name="Fronick C."/>
            <person name="Harrison M."/>
            <person name="Strong C."/>
            <person name="Farmer C."/>
            <person name="Delahaunty K."/>
            <person name="Markovic C."/>
            <person name="Hall O."/>
            <person name="Minx P."/>
            <person name="Tomlinson C."/>
            <person name="Mitreva M."/>
            <person name="Nelson J."/>
            <person name="Hou S."/>
            <person name="Wollam A."/>
            <person name="Pepin K.H."/>
            <person name="Johnson M."/>
            <person name="Bhonagiri V."/>
            <person name="Nash W.E."/>
            <person name="Warren W."/>
            <person name="Chinwalla A."/>
            <person name="Mardis E.R."/>
            <person name="Wilson R.K."/>
        </authorList>
    </citation>
    <scope>NUCLEOTIDE SEQUENCE [LARGE SCALE GENOMIC DNA]</scope>
    <source>
        <strain evidence="1 2">NJ9703</strain>
    </source>
</reference>
<comment type="caution">
    <text evidence="1">The sequence shown here is derived from an EMBL/GenBank/DDBJ whole genome shotgun (WGS) entry which is preliminary data.</text>
</comment>